<proteinExistence type="predicted"/>
<dbReference type="AlphaFoldDB" id="A0A9P5XW56"/>
<dbReference type="OrthoDB" id="192148at2759"/>
<dbReference type="GO" id="GO:0007166">
    <property type="term" value="P:cell surface receptor signaling pathway"/>
    <property type="evidence" value="ECO:0007669"/>
    <property type="project" value="InterPro"/>
</dbReference>
<dbReference type="InterPro" id="IPR036537">
    <property type="entry name" value="Adaptor_Cbl_N_dom_sf"/>
</dbReference>
<keyword evidence="3" id="KW-1185">Reference proteome</keyword>
<evidence type="ECO:0000313" key="2">
    <source>
        <dbReference type="EMBL" id="KAF9458837.1"/>
    </source>
</evidence>
<name>A0A9P5XW56_9AGAR</name>
<dbReference type="Gene3D" id="1.20.930.20">
    <property type="entry name" value="Adaptor protein Cbl, N-terminal domain"/>
    <property type="match status" value="1"/>
</dbReference>
<gene>
    <name evidence="2" type="ORF">BDZ94DRAFT_64939</name>
</gene>
<dbReference type="CDD" id="cd21037">
    <property type="entry name" value="MLKL_NTD"/>
    <property type="match status" value="1"/>
</dbReference>
<evidence type="ECO:0000256" key="1">
    <source>
        <dbReference type="SAM" id="MobiDB-lite"/>
    </source>
</evidence>
<reference evidence="2" key="1">
    <citation type="submission" date="2020-11" db="EMBL/GenBank/DDBJ databases">
        <authorList>
            <consortium name="DOE Joint Genome Institute"/>
            <person name="Ahrendt S."/>
            <person name="Riley R."/>
            <person name="Andreopoulos W."/>
            <person name="Labutti K."/>
            <person name="Pangilinan J."/>
            <person name="Ruiz-Duenas F.J."/>
            <person name="Barrasa J.M."/>
            <person name="Sanchez-Garcia M."/>
            <person name="Camarero S."/>
            <person name="Miyauchi S."/>
            <person name="Serrano A."/>
            <person name="Linde D."/>
            <person name="Babiker R."/>
            <person name="Drula E."/>
            <person name="Ayuso-Fernandez I."/>
            <person name="Pacheco R."/>
            <person name="Padilla G."/>
            <person name="Ferreira P."/>
            <person name="Barriuso J."/>
            <person name="Kellner H."/>
            <person name="Castanera R."/>
            <person name="Alfaro M."/>
            <person name="Ramirez L."/>
            <person name="Pisabarro A.G."/>
            <person name="Kuo A."/>
            <person name="Tritt A."/>
            <person name="Lipzen A."/>
            <person name="He G."/>
            <person name="Yan M."/>
            <person name="Ng V."/>
            <person name="Cullen D."/>
            <person name="Martin F."/>
            <person name="Rosso M.-N."/>
            <person name="Henrissat B."/>
            <person name="Hibbett D."/>
            <person name="Martinez A.T."/>
            <person name="Grigoriev I.V."/>
        </authorList>
    </citation>
    <scope>NUCLEOTIDE SEQUENCE</scope>
    <source>
        <strain evidence="2">CBS 247.69</strain>
    </source>
</reference>
<dbReference type="EMBL" id="MU150329">
    <property type="protein sequence ID" value="KAF9458837.1"/>
    <property type="molecule type" value="Genomic_DNA"/>
</dbReference>
<protein>
    <submittedName>
        <fullName evidence="2">Uncharacterized protein</fullName>
    </submittedName>
</protein>
<sequence>MPRRTPSKFKSAETKSEESNSPQDRTLFQLSLDTSNVILSTLRDVGRVTPVPYLYEAAQLTLGILSTVQAMKDCDEGFERLARDSCGLVYAVCCRRPEGAVISEEFSGHIDQLVRDLESISQFAKKRLKSKRVLKFIRSNSDRGKIHEYREAIRQSLDVFSIQSSISGHQSMSRIERRQEDIALQQRERDSGNRLLLEELLRAIYSEETLPHHLAQSSTNPSEQPPVQPPAQSPSPTSTDQSKNPFRNPDLQRPRPSHIDTPQPPAGSWGASSNYGAYYRIAGNYVFEDRSQHIKNTASNNTTSTYIVGSNNISRFRGFSW</sequence>
<dbReference type="InterPro" id="IPR059179">
    <property type="entry name" value="MLKL-like_MCAfunc"/>
</dbReference>
<organism evidence="2 3">
    <name type="scientific">Collybia nuda</name>
    <dbReference type="NCBI Taxonomy" id="64659"/>
    <lineage>
        <taxon>Eukaryota</taxon>
        <taxon>Fungi</taxon>
        <taxon>Dikarya</taxon>
        <taxon>Basidiomycota</taxon>
        <taxon>Agaricomycotina</taxon>
        <taxon>Agaricomycetes</taxon>
        <taxon>Agaricomycetidae</taxon>
        <taxon>Agaricales</taxon>
        <taxon>Tricholomatineae</taxon>
        <taxon>Clitocybaceae</taxon>
        <taxon>Collybia</taxon>
    </lineage>
</organism>
<comment type="caution">
    <text evidence="2">The sequence shown here is derived from an EMBL/GenBank/DDBJ whole genome shotgun (WGS) entry which is preliminary data.</text>
</comment>
<feature type="compositionally biased region" description="Pro residues" evidence="1">
    <location>
        <begin position="223"/>
        <end position="233"/>
    </location>
</feature>
<evidence type="ECO:0000313" key="3">
    <source>
        <dbReference type="Proteomes" id="UP000807353"/>
    </source>
</evidence>
<feature type="region of interest" description="Disordered" evidence="1">
    <location>
        <begin position="1"/>
        <end position="24"/>
    </location>
</feature>
<feature type="region of interest" description="Disordered" evidence="1">
    <location>
        <begin position="213"/>
        <end position="271"/>
    </location>
</feature>
<dbReference type="Proteomes" id="UP000807353">
    <property type="component" value="Unassembled WGS sequence"/>
</dbReference>
<accession>A0A9P5XW56</accession>